<dbReference type="AlphaFoldDB" id="A0A5N6RSL1"/>
<dbReference type="PANTHER" id="PTHR31623">
    <property type="entry name" value="F21J9.9"/>
    <property type="match status" value="1"/>
</dbReference>
<dbReference type="EMBL" id="CM017328">
    <property type="protein sequence ID" value="KAE8123964.1"/>
    <property type="molecule type" value="Genomic_DNA"/>
</dbReference>
<evidence type="ECO:0000313" key="5">
    <source>
        <dbReference type="Proteomes" id="UP000327013"/>
    </source>
</evidence>
<gene>
    <name evidence="4" type="ORF">FH972_018877</name>
</gene>
<sequence>MAMNVEIVSREIVKPSSPTPHHLRNFKLSFLDQIAPPFYTSIIFFYDSKQDDLNGDEFERSSSLKKSLAETLTRFYPLAGTLVYEDFSIDCNDEGVDYIQARAPCKLSKVVEKPSGKVLNSLLPFDPYTNFTELGKKVLLAVQYNIFECGGVAVGVIFSHKIVDGTSVATIVNAWAGTSRGAIEIINPSFDAAIHFPLRDKHGFMMAQSRPEEKIVTRRFVFGKSSINSLKKEASIAFGPKARANPAKKTKIFGAVHAVNLRERMVPKLSKHSIGNLWSVAMTAAPVEAEKDYPSLLRQVRNAIMEVNDDYVKKLQEGRLDFMKNASEKQSNGEIEFCNFTSWCRFPVNEADFGWGKPTWVCSPSRPCKNVVVMMSTKDGDGIETWVNMTEEDMAIFQHDPELLSFATSAAGE</sequence>
<protein>
    <submittedName>
        <fullName evidence="4">Uncharacterized protein</fullName>
    </submittedName>
</protein>
<proteinExistence type="inferred from homology"/>
<dbReference type="Proteomes" id="UP000327013">
    <property type="component" value="Chromosome 8"/>
</dbReference>
<dbReference type="Gene3D" id="3.30.559.10">
    <property type="entry name" value="Chloramphenicol acetyltransferase-like domain"/>
    <property type="match status" value="2"/>
</dbReference>
<comment type="similarity">
    <text evidence="1">Belongs to the plant acyltransferase family.</text>
</comment>
<name>A0A5N6RSL1_9ROSI</name>
<evidence type="ECO:0000256" key="3">
    <source>
        <dbReference type="ARBA" id="ARBA00023315"/>
    </source>
</evidence>
<evidence type="ECO:0000256" key="2">
    <source>
        <dbReference type="ARBA" id="ARBA00022679"/>
    </source>
</evidence>
<dbReference type="PANTHER" id="PTHR31623:SF25">
    <property type="entry name" value="VINORINE SYNTHASE-LIKE"/>
    <property type="match status" value="1"/>
</dbReference>
<keyword evidence="3" id="KW-0012">Acyltransferase</keyword>
<dbReference type="InterPro" id="IPR023213">
    <property type="entry name" value="CAT-like_dom_sf"/>
</dbReference>
<dbReference type="Pfam" id="PF02458">
    <property type="entry name" value="Transferase"/>
    <property type="match status" value="2"/>
</dbReference>
<dbReference type="OrthoDB" id="671439at2759"/>
<evidence type="ECO:0000256" key="1">
    <source>
        <dbReference type="ARBA" id="ARBA00009861"/>
    </source>
</evidence>
<dbReference type="GO" id="GO:0016746">
    <property type="term" value="F:acyltransferase activity"/>
    <property type="evidence" value="ECO:0007669"/>
    <property type="project" value="UniProtKB-KW"/>
</dbReference>
<organism evidence="4 5">
    <name type="scientific">Carpinus fangiana</name>
    <dbReference type="NCBI Taxonomy" id="176857"/>
    <lineage>
        <taxon>Eukaryota</taxon>
        <taxon>Viridiplantae</taxon>
        <taxon>Streptophyta</taxon>
        <taxon>Embryophyta</taxon>
        <taxon>Tracheophyta</taxon>
        <taxon>Spermatophyta</taxon>
        <taxon>Magnoliopsida</taxon>
        <taxon>eudicotyledons</taxon>
        <taxon>Gunneridae</taxon>
        <taxon>Pentapetalae</taxon>
        <taxon>rosids</taxon>
        <taxon>fabids</taxon>
        <taxon>Fagales</taxon>
        <taxon>Betulaceae</taxon>
        <taxon>Carpinus</taxon>
    </lineage>
</organism>
<accession>A0A5N6RSL1</accession>
<keyword evidence="2" id="KW-0808">Transferase</keyword>
<keyword evidence="5" id="KW-1185">Reference proteome</keyword>
<reference evidence="4 5" key="1">
    <citation type="submission" date="2019-06" db="EMBL/GenBank/DDBJ databases">
        <title>A chromosomal-level reference genome of Carpinus fangiana (Coryloideae, Betulaceae).</title>
        <authorList>
            <person name="Yang X."/>
            <person name="Wang Z."/>
            <person name="Zhang L."/>
            <person name="Hao G."/>
            <person name="Liu J."/>
            <person name="Yang Y."/>
        </authorList>
    </citation>
    <scope>NUCLEOTIDE SEQUENCE [LARGE SCALE GENOMIC DNA]</scope>
    <source>
        <strain evidence="4">Cfa_2016G</strain>
        <tissue evidence="4">Leaf</tissue>
    </source>
</reference>
<evidence type="ECO:0000313" key="4">
    <source>
        <dbReference type="EMBL" id="KAE8123964.1"/>
    </source>
</evidence>